<dbReference type="InterPro" id="IPR016181">
    <property type="entry name" value="Acyl_CoA_acyltransferase"/>
</dbReference>
<keyword evidence="5" id="KW-1185">Reference proteome</keyword>
<dbReference type="InterPro" id="IPR029069">
    <property type="entry name" value="HotDog_dom_sf"/>
</dbReference>
<dbReference type="PANTHER" id="PTHR43877">
    <property type="entry name" value="AMINOALKYLPHOSPHONATE N-ACETYLTRANSFERASE-RELATED-RELATED"/>
    <property type="match status" value="1"/>
</dbReference>
<sequence length="309" mass="34609">MNANLLNQRWQLRSPESAADWQAYYQLRWQILRAPWLQALGSERDELEQDAYHLMLTNAAGELIAVGRLHQVDAETAQVRYMAVASEWQGQGAGAAVLQGLEHYAISQGYKKLLLNARDSALPFYLRQQYHVLGSAPSMFGIVHQRMSKTLTLAGTDSEFRQWCADLQQTWHSTIPLSQFMQLQITSFDGFSLQCQAPLAPNINLHQTMFAGSIYTLATLTGWGMLYLQLQSLGLAGAQVLAEGNIRYLQPVRSTPTARCHLADVRGDLSPLASGRRVRQQITVDIFVDEQHCAQFVGLYAVLPEQSDD</sequence>
<name>A0ABS8C3U9_9ALTE</name>
<keyword evidence="2" id="KW-0012">Acyltransferase</keyword>
<organism evidence="4 5">
    <name type="scientific">Alishewanella maricola</name>
    <dbReference type="NCBI Taxonomy" id="2795740"/>
    <lineage>
        <taxon>Bacteria</taxon>
        <taxon>Pseudomonadati</taxon>
        <taxon>Pseudomonadota</taxon>
        <taxon>Gammaproteobacteria</taxon>
        <taxon>Alteromonadales</taxon>
        <taxon>Alteromonadaceae</taxon>
        <taxon>Alishewanella</taxon>
    </lineage>
</organism>
<evidence type="ECO:0000256" key="1">
    <source>
        <dbReference type="ARBA" id="ARBA00022679"/>
    </source>
</evidence>
<dbReference type="InterPro" id="IPR050832">
    <property type="entry name" value="Bact_Acetyltransf"/>
</dbReference>
<evidence type="ECO:0000313" key="5">
    <source>
        <dbReference type="Proteomes" id="UP000633814"/>
    </source>
</evidence>
<evidence type="ECO:0000313" key="4">
    <source>
        <dbReference type="EMBL" id="MCB5226969.1"/>
    </source>
</evidence>
<evidence type="ECO:0000256" key="2">
    <source>
        <dbReference type="ARBA" id="ARBA00023315"/>
    </source>
</evidence>
<reference evidence="4 5" key="1">
    <citation type="submission" date="2021-10" db="EMBL/GenBank/DDBJ databases">
        <title>Alishewanella koreense sp. nov. isolated from seawater of southwestern coast in South Korea and the proposal for the reclassification of Rheinheimera perlucida and Rheinheimera tuosuensis as Arsukibacterium perlucida and Arsukibacterium tuosuensis.</title>
        <authorList>
            <person name="Kim K.H."/>
            <person name="Ruan W."/>
            <person name="Kim K.R."/>
            <person name="Baek J.H."/>
            <person name="Jeon C.O."/>
        </authorList>
    </citation>
    <scope>NUCLEOTIDE SEQUENCE [LARGE SCALE GENOMIC DNA]</scope>
    <source>
        <strain evidence="4 5">16-MA</strain>
    </source>
</reference>
<dbReference type="RefSeq" id="WP_226751034.1">
    <property type="nucleotide sequence ID" value="NZ_JAEINI020000005.1"/>
</dbReference>
<accession>A0ABS8C3U9</accession>
<dbReference type="InterPro" id="IPR012660">
    <property type="entry name" value="YiiD_C"/>
</dbReference>
<dbReference type="Pfam" id="PF13673">
    <property type="entry name" value="Acetyltransf_10"/>
    <property type="match status" value="1"/>
</dbReference>
<dbReference type="Gene3D" id="3.40.630.30">
    <property type="match status" value="1"/>
</dbReference>
<dbReference type="SUPFAM" id="SSF54637">
    <property type="entry name" value="Thioesterase/thiol ester dehydrase-isomerase"/>
    <property type="match status" value="1"/>
</dbReference>
<comment type="caution">
    <text evidence="4">The sequence shown here is derived from an EMBL/GenBank/DDBJ whole genome shotgun (WGS) entry which is preliminary data.</text>
</comment>
<dbReference type="Gene3D" id="3.10.129.10">
    <property type="entry name" value="Hotdog Thioesterase"/>
    <property type="match status" value="1"/>
</dbReference>
<dbReference type="InterPro" id="IPR000182">
    <property type="entry name" value="GNAT_dom"/>
</dbReference>
<dbReference type="EMBL" id="JAEINI020000005">
    <property type="protein sequence ID" value="MCB5226969.1"/>
    <property type="molecule type" value="Genomic_DNA"/>
</dbReference>
<proteinExistence type="predicted"/>
<dbReference type="Pfam" id="PF09500">
    <property type="entry name" value="YiiD_C"/>
    <property type="match status" value="1"/>
</dbReference>
<dbReference type="CDD" id="cd04301">
    <property type="entry name" value="NAT_SF"/>
    <property type="match status" value="1"/>
</dbReference>
<dbReference type="NCBIfam" id="TIGR02447">
    <property type="entry name" value="yiiD_Cterm"/>
    <property type="match status" value="1"/>
</dbReference>
<gene>
    <name evidence="4" type="ORF">JAO78_009100</name>
</gene>
<feature type="domain" description="N-acetyltransferase" evidence="3">
    <location>
        <begin position="10"/>
        <end position="152"/>
    </location>
</feature>
<keyword evidence="1" id="KW-0808">Transferase</keyword>
<dbReference type="Proteomes" id="UP000633814">
    <property type="component" value="Unassembled WGS sequence"/>
</dbReference>
<protein>
    <submittedName>
        <fullName evidence="4">YiiD C-terminal domain-containing protein</fullName>
    </submittedName>
</protein>
<evidence type="ECO:0000259" key="3">
    <source>
        <dbReference type="PROSITE" id="PS51186"/>
    </source>
</evidence>
<dbReference type="PROSITE" id="PS51186">
    <property type="entry name" value="GNAT"/>
    <property type="match status" value="1"/>
</dbReference>
<dbReference type="SUPFAM" id="SSF55729">
    <property type="entry name" value="Acyl-CoA N-acyltransferases (Nat)"/>
    <property type="match status" value="1"/>
</dbReference>